<proteinExistence type="predicted"/>
<keyword evidence="1" id="KW-0732">Signal</keyword>
<dbReference type="PANTHER" id="PTHR35535">
    <property type="entry name" value="HEAT SHOCK PROTEIN HSLJ"/>
    <property type="match status" value="1"/>
</dbReference>
<evidence type="ECO:0000259" key="2">
    <source>
        <dbReference type="Pfam" id="PF03724"/>
    </source>
</evidence>
<dbReference type="InterPro" id="IPR005184">
    <property type="entry name" value="DUF306_Meta_HslJ"/>
</dbReference>
<evidence type="ECO:0000313" key="3">
    <source>
        <dbReference type="EMBL" id="PMS36025.1"/>
    </source>
</evidence>
<evidence type="ECO:0000256" key="1">
    <source>
        <dbReference type="SAM" id="SignalP"/>
    </source>
</evidence>
<comment type="caution">
    <text evidence="3">The sequence shown here is derived from an EMBL/GenBank/DDBJ whole genome shotgun (WGS) entry which is preliminary data.</text>
</comment>
<dbReference type="RefSeq" id="WP_018442983.1">
    <property type="nucleotide sequence ID" value="NZ_KB890198.1"/>
</dbReference>
<accession>A0A2N7X3G9</accession>
<evidence type="ECO:0000313" key="4">
    <source>
        <dbReference type="Proteomes" id="UP000235777"/>
    </source>
</evidence>
<dbReference type="EMBL" id="PNYC01000008">
    <property type="protein sequence ID" value="PMS36025.1"/>
    <property type="molecule type" value="Genomic_DNA"/>
</dbReference>
<sequence>MSNPSIARRRAASRVRPARRRAGALAAAPLVAVCAMLAACALPTHPESAAPPSDPFNPAATQLLDDTSWTLASWQTAGGATREIAGAEGAEGAKDATGADREAAPTLVLSTATGQRRASGFAGCNRFSGPYALKSGALTLGPLATTRMACSGSRGELEHAYLDALAHIAKTGVQWRAPLRLELVTQDGAILRFDAASR</sequence>
<feature type="domain" description="DUF306" evidence="2">
    <location>
        <begin position="64"/>
        <end position="193"/>
    </location>
</feature>
<dbReference type="OrthoDB" id="423130at2"/>
<keyword evidence="4" id="KW-1185">Reference proteome</keyword>
<dbReference type="PANTHER" id="PTHR35535:SF2">
    <property type="entry name" value="DUF306 DOMAIN-CONTAINING PROTEIN"/>
    <property type="match status" value="1"/>
</dbReference>
<dbReference type="STRING" id="863227.GCA_000373005_04377"/>
<dbReference type="AlphaFoldDB" id="A0A2N7X3G9"/>
<dbReference type="Pfam" id="PF03724">
    <property type="entry name" value="META"/>
    <property type="match status" value="1"/>
</dbReference>
<name>A0A2N7X3G9_9BURK</name>
<dbReference type="Proteomes" id="UP000235777">
    <property type="component" value="Unassembled WGS sequence"/>
</dbReference>
<protein>
    <submittedName>
        <fullName evidence="3">META domain-containing protein</fullName>
    </submittedName>
</protein>
<dbReference type="InterPro" id="IPR038670">
    <property type="entry name" value="HslJ-like_sf"/>
</dbReference>
<gene>
    <name evidence="3" type="ORF">C0Z20_14270</name>
</gene>
<feature type="chain" id="PRO_5014996277" evidence="1">
    <location>
        <begin position="50"/>
        <end position="198"/>
    </location>
</feature>
<dbReference type="InterPro" id="IPR053147">
    <property type="entry name" value="Hsp_HslJ-like"/>
</dbReference>
<dbReference type="Gene3D" id="2.40.128.270">
    <property type="match status" value="1"/>
</dbReference>
<organism evidence="3 4">
    <name type="scientific">Trinickia symbiotica</name>
    <dbReference type="NCBI Taxonomy" id="863227"/>
    <lineage>
        <taxon>Bacteria</taxon>
        <taxon>Pseudomonadati</taxon>
        <taxon>Pseudomonadota</taxon>
        <taxon>Betaproteobacteria</taxon>
        <taxon>Burkholderiales</taxon>
        <taxon>Burkholderiaceae</taxon>
        <taxon>Trinickia</taxon>
    </lineage>
</organism>
<feature type="signal peptide" evidence="1">
    <location>
        <begin position="1"/>
        <end position="49"/>
    </location>
</feature>
<reference evidence="3 4" key="1">
    <citation type="submission" date="2018-01" db="EMBL/GenBank/DDBJ databases">
        <title>Whole genome analyses suggest that Burkholderia sensu lato contains two further novel genera in the rhizoxinica-symbiotica group Mycetohabitans gen. nov., and Trinickia gen. nov.: implications for the evolution of diazotrophy and nodulation in the Burkholderiaceae.</title>
        <authorList>
            <person name="Estrada-de los Santos P."/>
            <person name="Palmer M."/>
            <person name="Chavez-Ramirez B."/>
            <person name="Beukes C."/>
            <person name="Steenkamp E.T."/>
            <person name="Hirsch A.M."/>
            <person name="Manyaka P."/>
            <person name="Maluk M."/>
            <person name="Lafos M."/>
            <person name="Crook M."/>
            <person name="Gross E."/>
            <person name="Simon M.F."/>
            <person name="Bueno dos Reis Junior F."/>
            <person name="Poole P.S."/>
            <person name="Venter S.N."/>
            <person name="James E.K."/>
        </authorList>
    </citation>
    <scope>NUCLEOTIDE SEQUENCE [LARGE SCALE GENOMIC DNA]</scope>
    <source>
        <strain evidence="3 4">JPY 581</strain>
    </source>
</reference>